<comment type="caution">
    <text evidence="1">The sequence shown here is derived from an EMBL/GenBank/DDBJ whole genome shotgun (WGS) entry which is preliminary data.</text>
</comment>
<keyword evidence="2" id="KW-1185">Reference proteome</keyword>
<evidence type="ECO:0000313" key="1">
    <source>
        <dbReference type="EMBL" id="KAJ1357293.1"/>
    </source>
</evidence>
<dbReference type="AlphaFoldDB" id="A0AAD5MIG7"/>
<gene>
    <name evidence="1" type="ORF">KIN20_015417</name>
</gene>
<reference evidence="1" key="1">
    <citation type="submission" date="2021-06" db="EMBL/GenBank/DDBJ databases">
        <title>Parelaphostrongylus tenuis whole genome reference sequence.</title>
        <authorList>
            <person name="Garwood T.J."/>
            <person name="Larsen P.A."/>
            <person name="Fountain-Jones N.M."/>
            <person name="Garbe J.R."/>
            <person name="Macchietto M.G."/>
            <person name="Kania S.A."/>
            <person name="Gerhold R.W."/>
            <person name="Richards J.E."/>
            <person name="Wolf T.M."/>
        </authorList>
    </citation>
    <scope>NUCLEOTIDE SEQUENCE</scope>
    <source>
        <strain evidence="1">MNPRO001-30</strain>
        <tissue evidence="1">Meninges</tissue>
    </source>
</reference>
<protein>
    <submittedName>
        <fullName evidence="1">Uncharacterized protein</fullName>
    </submittedName>
</protein>
<sequence length="105" mass="12157">MGHRLLSLVKEFWLNILDETKRRFLVETCRYNYKIMSFPPIMILHTAMLFRSEILHLTGAPPNNANLVEDNRIESLGPKKRKNINTAPAKLIILGSEKVADFKHK</sequence>
<proteinExistence type="predicted"/>
<dbReference type="EMBL" id="JAHQIW010003090">
    <property type="protein sequence ID" value="KAJ1357293.1"/>
    <property type="molecule type" value="Genomic_DNA"/>
</dbReference>
<evidence type="ECO:0000313" key="2">
    <source>
        <dbReference type="Proteomes" id="UP001196413"/>
    </source>
</evidence>
<dbReference type="Proteomes" id="UP001196413">
    <property type="component" value="Unassembled WGS sequence"/>
</dbReference>
<organism evidence="1 2">
    <name type="scientific">Parelaphostrongylus tenuis</name>
    <name type="common">Meningeal worm</name>
    <dbReference type="NCBI Taxonomy" id="148309"/>
    <lineage>
        <taxon>Eukaryota</taxon>
        <taxon>Metazoa</taxon>
        <taxon>Ecdysozoa</taxon>
        <taxon>Nematoda</taxon>
        <taxon>Chromadorea</taxon>
        <taxon>Rhabditida</taxon>
        <taxon>Rhabditina</taxon>
        <taxon>Rhabditomorpha</taxon>
        <taxon>Strongyloidea</taxon>
        <taxon>Metastrongylidae</taxon>
        <taxon>Parelaphostrongylus</taxon>
    </lineage>
</organism>
<accession>A0AAD5MIG7</accession>
<name>A0AAD5MIG7_PARTN</name>